<reference evidence="5" key="1">
    <citation type="journal article" date="2019" name="Int. J. Syst. Evol. Microbiol.">
        <title>The Global Catalogue of Microorganisms (GCM) 10K type strain sequencing project: providing services to taxonomists for standard genome sequencing and annotation.</title>
        <authorList>
            <consortium name="The Broad Institute Genomics Platform"/>
            <consortium name="The Broad Institute Genome Sequencing Center for Infectious Disease"/>
            <person name="Wu L."/>
            <person name="Ma J."/>
        </authorList>
    </citation>
    <scope>NUCLEOTIDE SEQUENCE [LARGE SCALE GENOMIC DNA]</scope>
    <source>
        <strain evidence="5">JCM 3369</strain>
    </source>
</reference>
<name>A0ABW2CPT7_9ACTN</name>
<feature type="compositionally biased region" description="Low complexity" evidence="1">
    <location>
        <begin position="999"/>
        <end position="1044"/>
    </location>
</feature>
<dbReference type="RefSeq" id="WP_160821257.1">
    <property type="nucleotide sequence ID" value="NZ_JBHSXS010000020.1"/>
</dbReference>
<evidence type="ECO:0000256" key="3">
    <source>
        <dbReference type="SAM" id="SignalP"/>
    </source>
</evidence>
<sequence length="1152" mass="116156">MRTVKRAVALAALLPCAAAATAPGATASQAAPFRISAASASASATVQGQALAEAASPAQPDAERPQGARRSQVGVALTRVSPKPVGEKSKITVTGLAQNRSGHQLPGASIRLRYGARPFSSRGQLDQYAEAPASQLPGVLTTRPLPGLQGSGGRQGFSFTVPARTLRLSGFGVYPIGVEVVNAAGQTVGGVTTFITFMPKRRDFTPVSVGWVWPLIDRQHRANDETFMDDRLSKDLARGGRLDDLLSAPAQSKTPVTWAIDPALVDDVQRMTRSYTVRAPRSEDKTRKKAAPAASAWLNALKQSARLPSYSYFVTPYADPDAISLVRNKMYSHLSVAYDPKNTGFVAEHLGKQPTTHIAWPAAGTAGPETLNRLADLDLKGGGAFLMSSAYFQDPPQGLAANATTAVQAGGETKKTLAYDQKLNEIVSGDTRTPGAAVLTEQRFLAETAMIAAEAPNARRTLVVAPSRHWNPAPGLAKRLLDYTRGAPWLAETSLDKIMNARPQDRAFQGYPERYENSELSVKYLDGVRGVARRASSFSAVLADERHISYERAILRLESAAWRGRYGRAHAARDELSDELADDMNRVRIIINPQRRRSLAGSSGKFPVTIVNELRDQRIKVLLTAESENRAKLQIGQLDERDREIVLDSGQKVQKWIPAQAAGNGNFRVHLQLMTPGPRSRKFGAGEDITIRTTGYGQLSLLIIGGGLAVLFVGVGVRAMRARRRRKAEAAGEGSTGEGPANAGAHGAAGGGAPGGGVAGTGLPDPGTGLPPTGLPGGPGSPGDPRPTDPGSGATRSPAPDDSGRSGGPGATASSGPPRLPADTPGPEPSGTGPGPGAGTSRSAGTGTRTPGSAGPGPSGPAGPTSGTGPGTGSAATGAGSTASTGNGPTGPGLPGSSASADAGTPGAGAGISRATTPGPSPPPGPPRASSFSTTSEPSASAGAFDTWTGSTGAGPSVLSGTPAPGTPTAGTPAPGFTAAEPTIPAGSSGTAGAGTGTEAGSPSTAGLSGAASAGTDPATSTTATPDTGSPGTAPGATRAPEPGAGTGLSATGPQARTGVRAGTGAEPGPTNGSAPESVPESADEPGAGPGTPSGADGPGVRTGADTAWTGSGPGVRRESGPAGLSDDESPGDGGSTERSPRHGKHRGGNGG</sequence>
<dbReference type="InterPro" id="IPR046112">
    <property type="entry name" value="DUF6049"/>
</dbReference>
<gene>
    <name evidence="4" type="ORF">ACFQKB_28100</name>
</gene>
<dbReference type="EMBL" id="JBHSXS010000020">
    <property type="protein sequence ID" value="MFC6883649.1"/>
    <property type="molecule type" value="Genomic_DNA"/>
</dbReference>
<feature type="compositionally biased region" description="Low complexity" evidence="1">
    <location>
        <begin position="895"/>
        <end position="904"/>
    </location>
</feature>
<feature type="region of interest" description="Disordered" evidence="1">
    <location>
        <begin position="51"/>
        <end position="90"/>
    </location>
</feature>
<feature type="transmembrane region" description="Helical" evidence="2">
    <location>
        <begin position="699"/>
        <end position="717"/>
    </location>
</feature>
<evidence type="ECO:0000256" key="2">
    <source>
        <dbReference type="SAM" id="Phobius"/>
    </source>
</evidence>
<dbReference type="Proteomes" id="UP001596380">
    <property type="component" value="Unassembled WGS sequence"/>
</dbReference>
<organism evidence="4 5">
    <name type="scientific">Actinomadura yumaensis</name>
    <dbReference type="NCBI Taxonomy" id="111807"/>
    <lineage>
        <taxon>Bacteria</taxon>
        <taxon>Bacillati</taxon>
        <taxon>Actinomycetota</taxon>
        <taxon>Actinomycetes</taxon>
        <taxon>Streptosporangiales</taxon>
        <taxon>Thermomonosporaceae</taxon>
        <taxon>Actinomadura</taxon>
    </lineage>
</organism>
<keyword evidence="5" id="KW-1185">Reference proteome</keyword>
<feature type="chain" id="PRO_5047147264" evidence="3">
    <location>
        <begin position="28"/>
        <end position="1152"/>
    </location>
</feature>
<feature type="compositionally biased region" description="Gly residues" evidence="1">
    <location>
        <begin position="747"/>
        <end position="760"/>
    </location>
</feature>
<keyword evidence="2" id="KW-0472">Membrane</keyword>
<feature type="signal peptide" evidence="3">
    <location>
        <begin position="1"/>
        <end position="27"/>
    </location>
</feature>
<keyword evidence="3" id="KW-0732">Signal</keyword>
<feature type="compositionally biased region" description="Low complexity" evidence="1">
    <location>
        <begin position="761"/>
        <end position="772"/>
    </location>
</feature>
<evidence type="ECO:0000313" key="5">
    <source>
        <dbReference type="Proteomes" id="UP001596380"/>
    </source>
</evidence>
<feature type="compositionally biased region" description="Low complexity" evidence="1">
    <location>
        <begin position="839"/>
        <end position="853"/>
    </location>
</feature>
<evidence type="ECO:0000313" key="4">
    <source>
        <dbReference type="EMBL" id="MFC6883649.1"/>
    </source>
</evidence>
<feature type="region of interest" description="Disordered" evidence="1">
    <location>
        <begin position="728"/>
        <end position="1152"/>
    </location>
</feature>
<feature type="compositionally biased region" description="Low complexity" evidence="1">
    <location>
        <begin position="961"/>
        <end position="989"/>
    </location>
</feature>
<comment type="caution">
    <text evidence="4">The sequence shown here is derived from an EMBL/GenBank/DDBJ whole genome shotgun (WGS) entry which is preliminary data.</text>
</comment>
<accession>A0ABW2CPT7</accession>
<keyword evidence="2" id="KW-1133">Transmembrane helix</keyword>
<feature type="compositionally biased region" description="Low complexity" evidence="1">
    <location>
        <begin position="873"/>
        <end position="887"/>
    </location>
</feature>
<evidence type="ECO:0000256" key="1">
    <source>
        <dbReference type="SAM" id="MobiDB-lite"/>
    </source>
</evidence>
<dbReference type="Pfam" id="PF19516">
    <property type="entry name" value="DUF6049"/>
    <property type="match status" value="1"/>
</dbReference>
<proteinExistence type="predicted"/>
<feature type="compositionally biased region" description="Low complexity" evidence="1">
    <location>
        <begin position="928"/>
        <end position="942"/>
    </location>
</feature>
<feature type="compositionally biased region" description="Basic residues" evidence="1">
    <location>
        <begin position="1142"/>
        <end position="1152"/>
    </location>
</feature>
<keyword evidence="2" id="KW-0812">Transmembrane</keyword>
<protein>
    <submittedName>
        <fullName evidence="4">DUF6049 family protein</fullName>
    </submittedName>
</protein>
<feature type="compositionally biased region" description="Pro residues" evidence="1">
    <location>
        <begin position="818"/>
        <end position="828"/>
    </location>
</feature>